<dbReference type="RefSeq" id="WP_380954475.1">
    <property type="nucleotide sequence ID" value="NZ_JBFBKA010000025.1"/>
</dbReference>
<evidence type="ECO:0000256" key="1">
    <source>
        <dbReference type="SAM" id="Phobius"/>
    </source>
</evidence>
<keyword evidence="1" id="KW-1133">Transmembrane helix</keyword>
<evidence type="ECO:0000313" key="3">
    <source>
        <dbReference type="Proteomes" id="UP000037773"/>
    </source>
</evidence>
<protein>
    <submittedName>
        <fullName evidence="2">Uncharacterized protein</fullName>
    </submittedName>
</protein>
<dbReference type="AlphaFoldDB" id="A0A0N0S5L4"/>
<name>A0A0N0S5L4_9ACTN</name>
<proteinExistence type="predicted"/>
<comment type="caution">
    <text evidence="2">The sequence shown here is derived from an EMBL/GenBank/DDBJ whole genome shotgun (WGS) entry which is preliminary data.</text>
</comment>
<evidence type="ECO:0000313" key="2">
    <source>
        <dbReference type="EMBL" id="KOT33845.1"/>
    </source>
</evidence>
<feature type="transmembrane region" description="Helical" evidence="1">
    <location>
        <begin position="47"/>
        <end position="75"/>
    </location>
</feature>
<keyword evidence="3" id="KW-1185">Reference proteome</keyword>
<keyword evidence="1" id="KW-0812">Transmembrane</keyword>
<sequence length="80" mass="8359">MASFWFRSPDPPPKEERTVPVLALVPAVLVVTVEQLVQWQYGAAGVLGLLLLAIGVGSNRPGISSAGAVLLALLVTRPAL</sequence>
<reference evidence="2 3" key="1">
    <citation type="submission" date="2015-07" db="EMBL/GenBank/DDBJ databases">
        <authorList>
            <person name="Noorani M."/>
        </authorList>
    </citation>
    <scope>NUCLEOTIDE SEQUENCE [LARGE SCALE GENOMIC DNA]</scope>
    <source>
        <strain evidence="2 3">NRRL B-24567</strain>
    </source>
</reference>
<dbReference type="Proteomes" id="UP000037773">
    <property type="component" value="Unassembled WGS sequence"/>
</dbReference>
<dbReference type="PATRIC" id="fig|36816.3.peg.5918"/>
<organism evidence="2 3">
    <name type="scientific">Streptomyces caelestis</name>
    <dbReference type="NCBI Taxonomy" id="36816"/>
    <lineage>
        <taxon>Bacteria</taxon>
        <taxon>Bacillati</taxon>
        <taxon>Actinomycetota</taxon>
        <taxon>Actinomycetes</taxon>
        <taxon>Kitasatosporales</taxon>
        <taxon>Streptomycetaceae</taxon>
        <taxon>Streptomyces</taxon>
    </lineage>
</organism>
<accession>A0A0N0S5L4</accession>
<gene>
    <name evidence="2" type="ORF">ADK41_27320</name>
</gene>
<keyword evidence="1" id="KW-0472">Membrane</keyword>
<dbReference type="EMBL" id="LGCN01000221">
    <property type="protein sequence ID" value="KOT33845.1"/>
    <property type="molecule type" value="Genomic_DNA"/>
</dbReference>